<comment type="caution">
    <text evidence="1">The sequence shown here is derived from an EMBL/GenBank/DDBJ whole genome shotgun (WGS) entry which is preliminary data.</text>
</comment>
<evidence type="ECO:0000313" key="2">
    <source>
        <dbReference type="Proteomes" id="UP001623600"/>
    </source>
</evidence>
<dbReference type="EMBL" id="JBJIAB010000106">
    <property type="protein sequence ID" value="MFL0168807.1"/>
    <property type="molecule type" value="Genomic_DNA"/>
</dbReference>
<evidence type="ECO:0000313" key="1">
    <source>
        <dbReference type="EMBL" id="MFL0168807.1"/>
    </source>
</evidence>
<dbReference type="Proteomes" id="UP001623600">
    <property type="component" value="Unassembled WGS sequence"/>
</dbReference>
<protein>
    <submittedName>
        <fullName evidence="1">Uncharacterized protein</fullName>
    </submittedName>
</protein>
<reference evidence="1 2" key="1">
    <citation type="submission" date="2024-11" db="EMBL/GenBank/DDBJ databases">
        <authorList>
            <person name="Heng Y.C."/>
            <person name="Lim A.C.H."/>
            <person name="Lee J.K.Y."/>
            <person name="Kittelmann S."/>
        </authorList>
    </citation>
    <scope>NUCLEOTIDE SEQUENCE [LARGE SCALE GENOMIC DNA]</scope>
    <source>
        <strain evidence="1 2">WILCCON 0112</strain>
    </source>
</reference>
<accession>A0ABW8SED5</accession>
<name>A0ABW8SED5_9CLOT</name>
<proteinExistence type="predicted"/>
<gene>
    <name evidence="1" type="ORF">ACJDTP_27510</name>
</gene>
<dbReference type="RefSeq" id="WP_180277937.1">
    <property type="nucleotide sequence ID" value="NZ_JBJIAB010000106.1"/>
</dbReference>
<organism evidence="1 2">
    <name type="scientific">Candidatus Clostridium helianthi</name>
    <dbReference type="NCBI Taxonomy" id="3381660"/>
    <lineage>
        <taxon>Bacteria</taxon>
        <taxon>Bacillati</taxon>
        <taxon>Bacillota</taxon>
        <taxon>Clostridia</taxon>
        <taxon>Eubacteriales</taxon>
        <taxon>Clostridiaceae</taxon>
        <taxon>Clostridium</taxon>
    </lineage>
</organism>
<keyword evidence="2" id="KW-1185">Reference proteome</keyword>
<sequence>MVNYMIYGEVMHTHKKKGALDLPSQYRDKDYWKVRAGPQCACLPASPF</sequence>